<organism evidence="2 3">
    <name type="scientific">Aquicella siphonis</name>
    <dbReference type="NCBI Taxonomy" id="254247"/>
    <lineage>
        <taxon>Bacteria</taxon>
        <taxon>Pseudomonadati</taxon>
        <taxon>Pseudomonadota</taxon>
        <taxon>Gammaproteobacteria</taxon>
        <taxon>Legionellales</taxon>
        <taxon>Coxiellaceae</taxon>
        <taxon>Aquicella</taxon>
    </lineage>
</organism>
<dbReference type="PANTHER" id="PTHR36573:SF1">
    <property type="entry name" value="INTERMEMBRANE PHOSPHOLIPID TRANSPORT SYSTEM BINDING PROTEIN MLAC"/>
    <property type="match status" value="1"/>
</dbReference>
<dbReference type="InterPro" id="IPR042245">
    <property type="entry name" value="Tgt2/MlaC_sf"/>
</dbReference>
<dbReference type="KEGG" id="asip:AQUSIP_14210"/>
<dbReference type="Gene3D" id="3.10.450.710">
    <property type="entry name" value="Tgt2/MlaC"/>
    <property type="match status" value="1"/>
</dbReference>
<protein>
    <submittedName>
        <fullName evidence="2">Putative phospholipid-binding protein MlaC</fullName>
    </submittedName>
</protein>
<keyword evidence="3" id="KW-1185">Reference proteome</keyword>
<evidence type="ECO:0000313" key="3">
    <source>
        <dbReference type="Proteomes" id="UP000324194"/>
    </source>
</evidence>
<name>A0A5E4PIJ2_9COXI</name>
<dbReference type="PIRSF" id="PIRSF004649">
    <property type="entry name" value="MlaC"/>
    <property type="match status" value="1"/>
</dbReference>
<dbReference type="PANTHER" id="PTHR36573">
    <property type="entry name" value="INTERMEMBRANE PHOSPHOLIPID TRANSPORT SYSTEM BINDING PROTEIN MLAC"/>
    <property type="match status" value="1"/>
</dbReference>
<dbReference type="Pfam" id="PF05494">
    <property type="entry name" value="MlaC"/>
    <property type="match status" value="1"/>
</dbReference>
<evidence type="ECO:0000313" key="2">
    <source>
        <dbReference type="EMBL" id="VVC76116.1"/>
    </source>
</evidence>
<evidence type="ECO:0000256" key="1">
    <source>
        <dbReference type="SAM" id="SignalP"/>
    </source>
</evidence>
<gene>
    <name evidence="2" type="primary">mlaC</name>
    <name evidence="2" type="ORF">AQUSIP_14210</name>
</gene>
<keyword evidence="1" id="KW-0732">Signal</keyword>
<feature type="chain" id="PRO_5023021683" evidence="1">
    <location>
        <begin position="27"/>
        <end position="206"/>
    </location>
</feature>
<dbReference type="Proteomes" id="UP000324194">
    <property type="component" value="Chromosome 1"/>
</dbReference>
<feature type="signal peptide" evidence="1">
    <location>
        <begin position="1"/>
        <end position="26"/>
    </location>
</feature>
<sequence length="206" mass="22979">MRRNNVVLAFVLLVFGWFSIAATVQAAPTGDPVSLLQYIANNMIAGLKKNKATLKTKPSIVYNLAYQYVVPYANLNEMSKRVLPPRIWNNATSAQKQEFQKLFTTTVIRTYASALTNYQDQTIKFFPVRGGTGGNTVEVNSQIISSSNQPINVTYRLVRTGGGWRLYDMSVEGVSMLSSFRAQFADILSQGDMNTLLNRLSGHNKR</sequence>
<proteinExistence type="predicted"/>
<dbReference type="EMBL" id="LR699119">
    <property type="protein sequence ID" value="VVC76116.1"/>
    <property type="molecule type" value="Genomic_DNA"/>
</dbReference>
<dbReference type="RefSeq" id="WP_172622771.1">
    <property type="nucleotide sequence ID" value="NZ_LR699119.1"/>
</dbReference>
<dbReference type="InterPro" id="IPR008869">
    <property type="entry name" value="MlaC/ttg2D"/>
</dbReference>
<dbReference type="AlphaFoldDB" id="A0A5E4PIJ2"/>
<reference evidence="2 3" key="1">
    <citation type="submission" date="2019-08" db="EMBL/GenBank/DDBJ databases">
        <authorList>
            <person name="Guy L."/>
        </authorList>
    </citation>
    <scope>NUCLEOTIDE SEQUENCE [LARGE SCALE GENOMIC DNA]</scope>
    <source>
        <strain evidence="2 3">SGT-108</strain>
    </source>
</reference>
<accession>A0A5E4PIJ2</accession>